<comment type="caution">
    <text evidence="1">The sequence shown here is derived from an EMBL/GenBank/DDBJ whole genome shotgun (WGS) entry which is preliminary data.</text>
</comment>
<reference evidence="1" key="1">
    <citation type="journal article" date="2023" name="Genome Biol. Evol.">
        <title>Long-read-based Genome Assembly of Drosophila gunungcola Reveals Fewer Chemosensory Genes in Flower-breeding Species.</title>
        <authorList>
            <person name="Negi A."/>
            <person name="Liao B.Y."/>
            <person name="Yeh S.D."/>
        </authorList>
    </citation>
    <scope>NUCLEOTIDE SEQUENCE</scope>
    <source>
        <strain evidence="1">Sukarami</strain>
    </source>
</reference>
<name>A0A9P9YWT5_9MUSC</name>
<dbReference type="EMBL" id="JAMKOV010000001">
    <property type="protein sequence ID" value="KAI8044538.1"/>
    <property type="molecule type" value="Genomic_DNA"/>
</dbReference>
<proteinExistence type="predicted"/>
<organism evidence="1 2">
    <name type="scientific">Drosophila gunungcola</name>
    <name type="common">fruit fly</name>
    <dbReference type="NCBI Taxonomy" id="103775"/>
    <lineage>
        <taxon>Eukaryota</taxon>
        <taxon>Metazoa</taxon>
        <taxon>Ecdysozoa</taxon>
        <taxon>Arthropoda</taxon>
        <taxon>Hexapoda</taxon>
        <taxon>Insecta</taxon>
        <taxon>Pterygota</taxon>
        <taxon>Neoptera</taxon>
        <taxon>Endopterygota</taxon>
        <taxon>Diptera</taxon>
        <taxon>Brachycera</taxon>
        <taxon>Muscomorpha</taxon>
        <taxon>Ephydroidea</taxon>
        <taxon>Drosophilidae</taxon>
        <taxon>Drosophila</taxon>
        <taxon>Sophophora</taxon>
    </lineage>
</organism>
<sequence>MPPAKDTFFQVAITTCLGMKVSAPTTPCRMSHMVRSRTSTPNRSVRPIRSRSTLQIEWFFRQFLGLSLMCMMRK</sequence>
<dbReference type="AlphaFoldDB" id="A0A9P9YWT5"/>
<evidence type="ECO:0000313" key="2">
    <source>
        <dbReference type="Proteomes" id="UP001059596"/>
    </source>
</evidence>
<protein>
    <submittedName>
        <fullName evidence="1">Uncharacterized protein</fullName>
    </submittedName>
</protein>
<evidence type="ECO:0000313" key="1">
    <source>
        <dbReference type="EMBL" id="KAI8044538.1"/>
    </source>
</evidence>
<dbReference type="Proteomes" id="UP001059596">
    <property type="component" value="Chromosome 3R"/>
</dbReference>
<keyword evidence="2" id="KW-1185">Reference proteome</keyword>
<gene>
    <name evidence="1" type="ORF">M5D96_000707</name>
</gene>
<accession>A0A9P9YWT5</accession>